<comment type="caution">
    <text evidence="2">The sequence shown here is derived from an EMBL/GenBank/DDBJ whole genome shotgun (WGS) entry which is preliminary data.</text>
</comment>
<feature type="region of interest" description="Disordered" evidence="1">
    <location>
        <begin position="1"/>
        <end position="44"/>
    </location>
</feature>
<protein>
    <submittedName>
        <fullName evidence="2">Uncharacterized protein</fullName>
    </submittedName>
</protein>
<feature type="compositionally biased region" description="Polar residues" evidence="1">
    <location>
        <begin position="19"/>
        <end position="28"/>
    </location>
</feature>
<gene>
    <name evidence="2" type="ORF">M7I_5728</name>
</gene>
<reference evidence="2 3" key="1">
    <citation type="journal article" date="2012" name="Eukaryot. Cell">
        <title>Genome sequence of the fungus Glarea lozoyensis: the first genome sequence of a species from the Helotiaceae family.</title>
        <authorList>
            <person name="Youssar L."/>
            <person name="Gruening B.A."/>
            <person name="Erxleben A."/>
            <person name="Guenther S."/>
            <person name="Huettel W."/>
        </authorList>
    </citation>
    <scope>NUCLEOTIDE SEQUENCE [LARGE SCALE GENOMIC DNA]</scope>
    <source>
        <strain evidence="3">ATCC 74030 / MF5533</strain>
    </source>
</reference>
<sequence>MAPSTKGVAANNFPDEYNSDQISLSVGSSRDGEIYTPATSDPASPEFCTSAISIKDHLGRFRAEKVLYDTGSPDNIVTKDFLRRYAFPERPIFKQHLTVKRRRKGSILANRREKQEEIRNHQSIQLNNWDWRLVFAAESFELVAE</sequence>
<evidence type="ECO:0000313" key="2">
    <source>
        <dbReference type="EMBL" id="EHK98429.1"/>
    </source>
</evidence>
<evidence type="ECO:0000313" key="3">
    <source>
        <dbReference type="Proteomes" id="UP000005446"/>
    </source>
</evidence>
<dbReference type="Proteomes" id="UP000005446">
    <property type="component" value="Unassembled WGS sequence"/>
</dbReference>
<dbReference type="OrthoDB" id="10470448at2759"/>
<name>H0ESN7_GLAL7</name>
<proteinExistence type="predicted"/>
<dbReference type="EMBL" id="AGUE01000150">
    <property type="protein sequence ID" value="EHK98429.1"/>
    <property type="molecule type" value="Genomic_DNA"/>
</dbReference>
<dbReference type="HOGENOM" id="CLU_1787048_0_0_1"/>
<keyword evidence="3" id="KW-1185">Reference proteome</keyword>
<dbReference type="AlphaFoldDB" id="H0ESN7"/>
<accession>H0ESN7</accession>
<organism evidence="2 3">
    <name type="scientific">Glarea lozoyensis (strain ATCC 74030 / MF5533)</name>
    <dbReference type="NCBI Taxonomy" id="1104152"/>
    <lineage>
        <taxon>Eukaryota</taxon>
        <taxon>Fungi</taxon>
        <taxon>Dikarya</taxon>
        <taxon>Ascomycota</taxon>
        <taxon>Pezizomycotina</taxon>
        <taxon>Leotiomycetes</taxon>
        <taxon>Helotiales</taxon>
        <taxon>Helotiaceae</taxon>
        <taxon>Glarea</taxon>
    </lineage>
</organism>
<evidence type="ECO:0000256" key="1">
    <source>
        <dbReference type="SAM" id="MobiDB-lite"/>
    </source>
</evidence>
<dbReference type="InParanoid" id="H0ESN7"/>